<evidence type="ECO:0000313" key="3">
    <source>
        <dbReference type="EMBL" id="OWF38551.1"/>
    </source>
</evidence>
<keyword evidence="1" id="KW-0472">Membrane</keyword>
<dbReference type="Proteomes" id="UP000242188">
    <property type="component" value="Unassembled WGS sequence"/>
</dbReference>
<keyword evidence="2" id="KW-0732">Signal</keyword>
<sequence>MNKVLGLIVLACATLYVVVQCHYDYGYSGYPPNNYYGGGAQQQQQQQYGSNRLTNYALARAYYDDRVENKGLFRGGSVVSTAAALLFLWYAFNGTGGVLG</sequence>
<gene>
    <name evidence="3" type="ORF">KP79_PYT23345</name>
</gene>
<protein>
    <submittedName>
        <fullName evidence="3">Uncharacterized protein</fullName>
    </submittedName>
</protein>
<feature type="chain" id="PRO_5013143429" evidence="2">
    <location>
        <begin position="22"/>
        <end position="100"/>
    </location>
</feature>
<name>A0A210PPZ3_MIZYE</name>
<evidence type="ECO:0000256" key="1">
    <source>
        <dbReference type="SAM" id="Phobius"/>
    </source>
</evidence>
<dbReference type="EMBL" id="NEDP02005563">
    <property type="protein sequence ID" value="OWF38551.1"/>
    <property type="molecule type" value="Genomic_DNA"/>
</dbReference>
<keyword evidence="1" id="KW-1133">Transmembrane helix</keyword>
<organism evidence="3 4">
    <name type="scientific">Mizuhopecten yessoensis</name>
    <name type="common">Japanese scallop</name>
    <name type="synonym">Patinopecten yessoensis</name>
    <dbReference type="NCBI Taxonomy" id="6573"/>
    <lineage>
        <taxon>Eukaryota</taxon>
        <taxon>Metazoa</taxon>
        <taxon>Spiralia</taxon>
        <taxon>Lophotrochozoa</taxon>
        <taxon>Mollusca</taxon>
        <taxon>Bivalvia</taxon>
        <taxon>Autobranchia</taxon>
        <taxon>Pteriomorphia</taxon>
        <taxon>Pectinida</taxon>
        <taxon>Pectinoidea</taxon>
        <taxon>Pectinidae</taxon>
        <taxon>Mizuhopecten</taxon>
    </lineage>
</organism>
<dbReference type="AlphaFoldDB" id="A0A210PPZ3"/>
<evidence type="ECO:0000256" key="2">
    <source>
        <dbReference type="SAM" id="SignalP"/>
    </source>
</evidence>
<comment type="caution">
    <text evidence="3">The sequence shown here is derived from an EMBL/GenBank/DDBJ whole genome shotgun (WGS) entry which is preliminary data.</text>
</comment>
<evidence type="ECO:0000313" key="4">
    <source>
        <dbReference type="Proteomes" id="UP000242188"/>
    </source>
</evidence>
<keyword evidence="4" id="KW-1185">Reference proteome</keyword>
<feature type="transmembrane region" description="Helical" evidence="1">
    <location>
        <begin position="72"/>
        <end position="92"/>
    </location>
</feature>
<reference evidence="3 4" key="1">
    <citation type="journal article" date="2017" name="Nat. Ecol. Evol.">
        <title>Scallop genome provides insights into evolution of bilaterian karyotype and development.</title>
        <authorList>
            <person name="Wang S."/>
            <person name="Zhang J."/>
            <person name="Jiao W."/>
            <person name="Li J."/>
            <person name="Xun X."/>
            <person name="Sun Y."/>
            <person name="Guo X."/>
            <person name="Huan P."/>
            <person name="Dong B."/>
            <person name="Zhang L."/>
            <person name="Hu X."/>
            <person name="Sun X."/>
            <person name="Wang J."/>
            <person name="Zhao C."/>
            <person name="Wang Y."/>
            <person name="Wang D."/>
            <person name="Huang X."/>
            <person name="Wang R."/>
            <person name="Lv J."/>
            <person name="Li Y."/>
            <person name="Zhang Z."/>
            <person name="Liu B."/>
            <person name="Lu W."/>
            <person name="Hui Y."/>
            <person name="Liang J."/>
            <person name="Zhou Z."/>
            <person name="Hou R."/>
            <person name="Li X."/>
            <person name="Liu Y."/>
            <person name="Li H."/>
            <person name="Ning X."/>
            <person name="Lin Y."/>
            <person name="Zhao L."/>
            <person name="Xing Q."/>
            <person name="Dou J."/>
            <person name="Li Y."/>
            <person name="Mao J."/>
            <person name="Guo H."/>
            <person name="Dou H."/>
            <person name="Li T."/>
            <person name="Mu C."/>
            <person name="Jiang W."/>
            <person name="Fu Q."/>
            <person name="Fu X."/>
            <person name="Miao Y."/>
            <person name="Liu J."/>
            <person name="Yu Q."/>
            <person name="Li R."/>
            <person name="Liao H."/>
            <person name="Li X."/>
            <person name="Kong Y."/>
            <person name="Jiang Z."/>
            <person name="Chourrout D."/>
            <person name="Li R."/>
            <person name="Bao Z."/>
        </authorList>
    </citation>
    <scope>NUCLEOTIDE SEQUENCE [LARGE SCALE GENOMIC DNA]</scope>
    <source>
        <strain evidence="3 4">PY_sf001</strain>
    </source>
</reference>
<keyword evidence="1" id="KW-0812">Transmembrane</keyword>
<feature type="signal peptide" evidence="2">
    <location>
        <begin position="1"/>
        <end position="21"/>
    </location>
</feature>
<proteinExistence type="predicted"/>
<accession>A0A210PPZ3</accession>